<feature type="region of interest" description="Disordered" evidence="1">
    <location>
        <begin position="1"/>
        <end position="37"/>
    </location>
</feature>
<sequence length="441" mass="50279">MQVKEAEKNNEAGKEEMTEISPGMGRKDKTLPREGDEIRPMKEQKFQKLYLMRRSLEVLRKFHWMILGGRFNQLSHVSSPLLSKPGEYLNIVNDNIASAFMSTSKLNDSILWHARLGHVHLKRMQDMSKDGLIPAFDMDTEKTESRVLGAVVRLPDPKLKTLGERGIECIFVGYVEHSKAFRFYVIEHNDSVLINSIIESRVAIFDENRSPSLPRPILRIPNGTEDIGGSVVPEEVTKEEVEDDPKTFDEAMKSHDVAFCKEAINYEMDSIMSNNTWMLVDLPPGCKPLGCKWIFKRKMKVDRTIEKFKARLVIQGFKQKSGIDYFDTYALVARISTIRLLIAMAPIHNLVIHQIDVKTAFLNGDLDEEVYMNQPQGFIMLGNENKVCKLIKSLYGLKQAPKQWHEKFDEVVLSNGYLLNQADKCVCGKLEGGLNSLPLFN</sequence>
<evidence type="ECO:0000256" key="1">
    <source>
        <dbReference type="SAM" id="MobiDB-lite"/>
    </source>
</evidence>
<accession>A0ABQ5CJZ8</accession>
<organism evidence="5 6">
    <name type="scientific">Tanacetum coccineum</name>
    <dbReference type="NCBI Taxonomy" id="301880"/>
    <lineage>
        <taxon>Eukaryota</taxon>
        <taxon>Viridiplantae</taxon>
        <taxon>Streptophyta</taxon>
        <taxon>Embryophyta</taxon>
        <taxon>Tracheophyta</taxon>
        <taxon>Spermatophyta</taxon>
        <taxon>Magnoliopsida</taxon>
        <taxon>eudicotyledons</taxon>
        <taxon>Gunneridae</taxon>
        <taxon>Pentapetalae</taxon>
        <taxon>asterids</taxon>
        <taxon>campanulids</taxon>
        <taxon>Asterales</taxon>
        <taxon>Asteraceae</taxon>
        <taxon>Asteroideae</taxon>
        <taxon>Anthemideae</taxon>
        <taxon>Anthemidinae</taxon>
        <taxon>Tanacetum</taxon>
    </lineage>
</organism>
<evidence type="ECO:0000259" key="2">
    <source>
        <dbReference type="Pfam" id="PF07727"/>
    </source>
</evidence>
<dbReference type="Proteomes" id="UP001151760">
    <property type="component" value="Unassembled WGS sequence"/>
</dbReference>
<keyword evidence="6" id="KW-1185">Reference proteome</keyword>
<evidence type="ECO:0000259" key="4">
    <source>
        <dbReference type="Pfam" id="PF25597"/>
    </source>
</evidence>
<feature type="compositionally biased region" description="Basic and acidic residues" evidence="1">
    <location>
        <begin position="25"/>
        <end position="37"/>
    </location>
</feature>
<name>A0ABQ5CJZ8_9ASTR</name>
<dbReference type="InterPro" id="IPR043502">
    <property type="entry name" value="DNA/RNA_pol_sf"/>
</dbReference>
<feature type="domain" description="GAG-pre-integrase" evidence="3">
    <location>
        <begin position="94"/>
        <end position="139"/>
    </location>
</feature>
<feature type="domain" description="Reverse transcriptase Ty1/copia-type" evidence="2">
    <location>
        <begin position="274"/>
        <end position="423"/>
    </location>
</feature>
<dbReference type="InterPro" id="IPR013103">
    <property type="entry name" value="RVT_2"/>
</dbReference>
<reference evidence="5" key="2">
    <citation type="submission" date="2022-01" db="EMBL/GenBank/DDBJ databases">
        <authorList>
            <person name="Yamashiro T."/>
            <person name="Shiraishi A."/>
            <person name="Satake H."/>
            <person name="Nakayama K."/>
        </authorList>
    </citation>
    <scope>NUCLEOTIDE SEQUENCE</scope>
</reference>
<comment type="caution">
    <text evidence="5">The sequence shown here is derived from an EMBL/GenBank/DDBJ whole genome shotgun (WGS) entry which is preliminary data.</text>
</comment>
<dbReference type="Pfam" id="PF13976">
    <property type="entry name" value="gag_pre-integrs"/>
    <property type="match status" value="1"/>
</dbReference>
<dbReference type="InterPro" id="IPR025724">
    <property type="entry name" value="GAG-pre-integrase_dom"/>
</dbReference>
<evidence type="ECO:0000313" key="5">
    <source>
        <dbReference type="EMBL" id="GJT27305.1"/>
    </source>
</evidence>
<dbReference type="EMBL" id="BQNB010014366">
    <property type="protein sequence ID" value="GJT27305.1"/>
    <property type="molecule type" value="Genomic_DNA"/>
</dbReference>
<evidence type="ECO:0000259" key="3">
    <source>
        <dbReference type="Pfam" id="PF13976"/>
    </source>
</evidence>
<protein>
    <submittedName>
        <fullName evidence="5">Zinc finger, CCHC-type containing protein</fullName>
    </submittedName>
</protein>
<gene>
    <name evidence="5" type="ORF">Tco_0907580</name>
</gene>
<feature type="compositionally biased region" description="Basic and acidic residues" evidence="1">
    <location>
        <begin position="1"/>
        <end position="17"/>
    </location>
</feature>
<evidence type="ECO:0000313" key="6">
    <source>
        <dbReference type="Proteomes" id="UP001151760"/>
    </source>
</evidence>
<feature type="domain" description="Retroviral polymerase SH3-like" evidence="4">
    <location>
        <begin position="150"/>
        <end position="210"/>
    </location>
</feature>
<reference evidence="5" key="1">
    <citation type="journal article" date="2022" name="Int. J. Mol. Sci.">
        <title>Draft Genome of Tanacetum Coccineum: Genomic Comparison of Closely Related Tanacetum-Family Plants.</title>
        <authorList>
            <person name="Yamashiro T."/>
            <person name="Shiraishi A."/>
            <person name="Nakayama K."/>
            <person name="Satake H."/>
        </authorList>
    </citation>
    <scope>NUCLEOTIDE SEQUENCE</scope>
</reference>
<dbReference type="InterPro" id="IPR057670">
    <property type="entry name" value="SH3_retrovirus"/>
</dbReference>
<dbReference type="Pfam" id="PF25597">
    <property type="entry name" value="SH3_retrovirus"/>
    <property type="match status" value="1"/>
</dbReference>
<dbReference type="Pfam" id="PF07727">
    <property type="entry name" value="RVT_2"/>
    <property type="match status" value="1"/>
</dbReference>
<dbReference type="SUPFAM" id="SSF56672">
    <property type="entry name" value="DNA/RNA polymerases"/>
    <property type="match status" value="1"/>
</dbReference>
<proteinExistence type="predicted"/>